<keyword evidence="3" id="KW-0804">Transcription</keyword>
<protein>
    <submittedName>
        <fullName evidence="6">TetR/AcrR family transcriptional regulator</fullName>
    </submittedName>
</protein>
<evidence type="ECO:0000256" key="3">
    <source>
        <dbReference type="ARBA" id="ARBA00023163"/>
    </source>
</evidence>
<keyword evidence="1" id="KW-0805">Transcription regulation</keyword>
<dbReference type="InterPro" id="IPR050109">
    <property type="entry name" value="HTH-type_TetR-like_transc_reg"/>
</dbReference>
<dbReference type="SUPFAM" id="SSF48498">
    <property type="entry name" value="Tetracyclin repressor-like, C-terminal domain"/>
    <property type="match status" value="1"/>
</dbReference>
<dbReference type="Proteomes" id="UP000323380">
    <property type="component" value="Unassembled WGS sequence"/>
</dbReference>
<dbReference type="AlphaFoldDB" id="A0A5D0NX87"/>
<dbReference type="EMBL" id="VSFG01000001">
    <property type="protein sequence ID" value="TYB48828.1"/>
    <property type="molecule type" value="Genomic_DNA"/>
</dbReference>
<evidence type="ECO:0000256" key="4">
    <source>
        <dbReference type="PROSITE-ProRule" id="PRU00335"/>
    </source>
</evidence>
<dbReference type="InterPro" id="IPR001647">
    <property type="entry name" value="HTH_TetR"/>
</dbReference>
<dbReference type="GO" id="GO:0000976">
    <property type="term" value="F:transcription cis-regulatory region binding"/>
    <property type="evidence" value="ECO:0007669"/>
    <property type="project" value="TreeGrafter"/>
</dbReference>
<evidence type="ECO:0000256" key="1">
    <source>
        <dbReference type="ARBA" id="ARBA00023015"/>
    </source>
</evidence>
<evidence type="ECO:0000259" key="5">
    <source>
        <dbReference type="PROSITE" id="PS50977"/>
    </source>
</evidence>
<name>A0A5D0NX87_9ACTN</name>
<dbReference type="SUPFAM" id="SSF46689">
    <property type="entry name" value="Homeodomain-like"/>
    <property type="match status" value="1"/>
</dbReference>
<dbReference type="Pfam" id="PF00440">
    <property type="entry name" value="TetR_N"/>
    <property type="match status" value="1"/>
</dbReference>
<dbReference type="Pfam" id="PF02909">
    <property type="entry name" value="TetR_C_1"/>
    <property type="match status" value="1"/>
</dbReference>
<comment type="caution">
    <text evidence="6">The sequence shown here is derived from an EMBL/GenBank/DDBJ whole genome shotgun (WGS) entry which is preliminary data.</text>
</comment>
<evidence type="ECO:0000313" key="7">
    <source>
        <dbReference type="Proteomes" id="UP000323380"/>
    </source>
</evidence>
<gene>
    <name evidence="6" type="ORF">FXF69_06640</name>
</gene>
<evidence type="ECO:0000313" key="6">
    <source>
        <dbReference type="EMBL" id="TYB48828.1"/>
    </source>
</evidence>
<dbReference type="Gene3D" id="1.10.357.10">
    <property type="entry name" value="Tetracycline Repressor, domain 2"/>
    <property type="match status" value="1"/>
</dbReference>
<dbReference type="PROSITE" id="PS50977">
    <property type="entry name" value="HTH_TETR_2"/>
    <property type="match status" value="1"/>
</dbReference>
<keyword evidence="7" id="KW-1185">Reference proteome</keyword>
<dbReference type="PANTHER" id="PTHR30055:SF151">
    <property type="entry name" value="TRANSCRIPTIONAL REGULATORY PROTEIN"/>
    <property type="match status" value="1"/>
</dbReference>
<dbReference type="GO" id="GO:0045892">
    <property type="term" value="P:negative regulation of DNA-templated transcription"/>
    <property type="evidence" value="ECO:0007669"/>
    <property type="project" value="InterPro"/>
</dbReference>
<proteinExistence type="predicted"/>
<dbReference type="Gene3D" id="1.10.10.60">
    <property type="entry name" value="Homeodomain-like"/>
    <property type="match status" value="1"/>
</dbReference>
<dbReference type="STRING" id="1220554.GCA_001552135_07110"/>
<keyword evidence="2 4" id="KW-0238">DNA-binding</keyword>
<sequence>MLSLVAGASSRVVVIRPPLVRTAYRFHRTPYRAIRTPYRYGVSVTISDVSNVSRSGEVWSRPRGGRRPKLTREAIVETAISVADAEGLEAVSIRRIASELGVRAMSLYTHIAAKQDILDLMYDQVAAEVLIEDELPDDWREAMLQITRREREVGLKHPWMFELSRLSPRVGPNGLRHAEQSLAAASRLADDPESMLAIITTVDYYMLGYTLREQHARDAGTNGLQRAQTSLLEQEYVRLLMETGEFPHLKPLFDAGIVIQDDFEQGLNWLLDGIEHKYGRK</sequence>
<accession>A0A5D0NX87</accession>
<reference evidence="6 7" key="1">
    <citation type="submission" date="2019-08" db="EMBL/GenBank/DDBJ databases">
        <title>Actinomadura sp. nov. CYP1-5 isolated from mountain soil.</title>
        <authorList>
            <person name="Songsumanus A."/>
            <person name="Kuncharoen N."/>
            <person name="Kudo T."/>
            <person name="Yuki M."/>
            <person name="Igarashi Y."/>
            <person name="Tanasupawat S."/>
        </authorList>
    </citation>
    <scope>NUCLEOTIDE SEQUENCE [LARGE SCALE GENOMIC DNA]</scope>
    <source>
        <strain evidence="6 7">JCM 14158</strain>
    </source>
</reference>
<organism evidence="6 7">
    <name type="scientific">Actinomadura chibensis</name>
    <dbReference type="NCBI Taxonomy" id="392828"/>
    <lineage>
        <taxon>Bacteria</taxon>
        <taxon>Bacillati</taxon>
        <taxon>Actinomycetota</taxon>
        <taxon>Actinomycetes</taxon>
        <taxon>Streptosporangiales</taxon>
        <taxon>Thermomonosporaceae</taxon>
        <taxon>Actinomadura</taxon>
    </lineage>
</organism>
<dbReference type="InterPro" id="IPR009057">
    <property type="entry name" value="Homeodomain-like_sf"/>
</dbReference>
<evidence type="ECO:0000256" key="2">
    <source>
        <dbReference type="ARBA" id="ARBA00023125"/>
    </source>
</evidence>
<feature type="domain" description="HTH tetR-type" evidence="5">
    <location>
        <begin position="69"/>
        <end position="129"/>
    </location>
</feature>
<dbReference type="InterPro" id="IPR004111">
    <property type="entry name" value="Repressor_TetR_C"/>
</dbReference>
<dbReference type="InterPro" id="IPR036271">
    <property type="entry name" value="Tet_transcr_reg_TetR-rel_C_sf"/>
</dbReference>
<dbReference type="PANTHER" id="PTHR30055">
    <property type="entry name" value="HTH-TYPE TRANSCRIPTIONAL REGULATOR RUTR"/>
    <property type="match status" value="1"/>
</dbReference>
<dbReference type="GO" id="GO:0003700">
    <property type="term" value="F:DNA-binding transcription factor activity"/>
    <property type="evidence" value="ECO:0007669"/>
    <property type="project" value="TreeGrafter"/>
</dbReference>
<feature type="DNA-binding region" description="H-T-H motif" evidence="4">
    <location>
        <begin position="92"/>
        <end position="111"/>
    </location>
</feature>